<dbReference type="NCBIfam" id="NF045955">
    <property type="entry name" value="MHO_4530_fam"/>
    <property type="match status" value="1"/>
</dbReference>
<dbReference type="Proteomes" id="UP000280036">
    <property type="component" value="Unassembled WGS sequence"/>
</dbReference>
<dbReference type="EMBL" id="CP101806">
    <property type="protein sequence ID" value="UUD34736.1"/>
    <property type="molecule type" value="Genomic_DNA"/>
</dbReference>
<proteinExistence type="predicted"/>
<protein>
    <submittedName>
        <fullName evidence="3">Uncharacterized protein</fullName>
    </submittedName>
</protein>
<accession>A0A3P8MDZ5</accession>
<keyword evidence="1" id="KW-0812">Transmembrane</keyword>
<evidence type="ECO:0000313" key="4">
    <source>
        <dbReference type="Proteomes" id="UP000280036"/>
    </source>
</evidence>
<feature type="transmembrane region" description="Helical" evidence="1">
    <location>
        <begin position="6"/>
        <end position="28"/>
    </location>
</feature>
<evidence type="ECO:0000313" key="3">
    <source>
        <dbReference type="EMBL" id="VDR42430.1"/>
    </source>
</evidence>
<dbReference type="AlphaFoldDB" id="A0A3P8MDZ5"/>
<dbReference type="EMBL" id="UZVY01000001">
    <property type="protein sequence ID" value="VDR42430.1"/>
    <property type="molecule type" value="Genomic_DNA"/>
</dbReference>
<keyword evidence="1" id="KW-1133">Transmembrane helix</keyword>
<gene>
    <name evidence="3" type="ORF">NCTC10126_00953</name>
    <name evidence="2" type="ORF">NPA07_02840</name>
</gene>
<dbReference type="RefSeq" id="WP_126118614.1">
    <property type="nucleotide sequence ID" value="NZ_CP101806.1"/>
</dbReference>
<keyword evidence="5" id="KW-1185">Reference proteome</keyword>
<sequence length="538" mass="63606">MHYSIIGISIAVACIILASIFIVIFVYLNYIKRVKTNGLAIFKLDFNQRKIIRLSQKNISGSLNFDSKKQGLSPNQYVDFDTFLSYFDDESKNNLIEYLSNNSGNDRRFNIYCKMSSKGFKNHQDFSGLKLLNIKMTNEKILLKFFPIANNEYYITIHWNAKPRRNASSVFQFVKKPEELFNALNKGKYILAYALGINEFLYNNIINKSDIEDILKIFKLNNMFGYYYVKNGLILLIFEANSKFSLNYYTKKAHKRLKFIHERKIINPFFNSFSFISSNSFKDINDVDELVTKAKYLIQHLNNKRKFEKYSTWLIDDLTHDKHYQEFKTLMLDYEKKNELQQYIKESIPIILYKDNRESKVSILKNRIVGYSDQDAEFFNNVSWNRLIYTSRWNKYLMENCEEDENIILITNEYDLVNLNNYNRPKTTLLIKSLQNGFNYSLINNAFNNLNEGVNLGLYIEKINDRLINYVNIGNIKVFVISEKICKDIEKDQILYIKLLNFVKTISTIKNHVIIYQNLPSDLDQLMVEKLNVQYICK</sequence>
<dbReference type="OrthoDB" id="393959at2"/>
<reference evidence="3 4" key="1">
    <citation type="submission" date="2018-12" db="EMBL/GenBank/DDBJ databases">
        <authorList>
            <consortium name="Pathogen Informatics"/>
        </authorList>
    </citation>
    <scope>NUCLEOTIDE SEQUENCE [LARGE SCALE GENOMIC DNA]</scope>
    <source>
        <strain evidence="3 4">NCTC10126</strain>
    </source>
</reference>
<evidence type="ECO:0000256" key="1">
    <source>
        <dbReference type="SAM" id="Phobius"/>
    </source>
</evidence>
<evidence type="ECO:0000313" key="2">
    <source>
        <dbReference type="EMBL" id="UUD34736.1"/>
    </source>
</evidence>
<organism evidence="3 4">
    <name type="scientific">Mycoplasmopsis caviae</name>
    <dbReference type="NCBI Taxonomy" id="55603"/>
    <lineage>
        <taxon>Bacteria</taxon>
        <taxon>Bacillati</taxon>
        <taxon>Mycoplasmatota</taxon>
        <taxon>Mycoplasmoidales</taxon>
        <taxon>Metamycoplasmataceae</taxon>
        <taxon>Mycoplasmopsis</taxon>
    </lineage>
</organism>
<evidence type="ECO:0000313" key="5">
    <source>
        <dbReference type="Proteomes" id="UP001058569"/>
    </source>
</evidence>
<reference evidence="2" key="2">
    <citation type="submission" date="2022-07" db="EMBL/GenBank/DDBJ databases">
        <title>Complete genome of Mycoplasma caviae type strain G122.</title>
        <authorList>
            <person name="Spergser J."/>
        </authorList>
    </citation>
    <scope>NUCLEOTIDE SEQUENCE</scope>
    <source>
        <strain evidence="2">G122</strain>
    </source>
</reference>
<keyword evidence="1" id="KW-0472">Membrane</keyword>
<name>A0A3P8MDZ5_9BACT</name>
<dbReference type="Proteomes" id="UP001058569">
    <property type="component" value="Chromosome"/>
</dbReference>